<name>A0ACC1JXH4_9FUNG</name>
<reference evidence="1" key="1">
    <citation type="submission" date="2022-07" db="EMBL/GenBank/DDBJ databases">
        <title>Phylogenomic reconstructions and comparative analyses of Kickxellomycotina fungi.</title>
        <authorList>
            <person name="Reynolds N.K."/>
            <person name="Stajich J.E."/>
            <person name="Barry K."/>
            <person name="Grigoriev I.V."/>
            <person name="Crous P."/>
            <person name="Smith M.E."/>
        </authorList>
    </citation>
    <scope>NUCLEOTIDE SEQUENCE</scope>
    <source>
        <strain evidence="1">CBS 109366</strain>
    </source>
</reference>
<dbReference type="Proteomes" id="UP001140234">
    <property type="component" value="Unassembled WGS sequence"/>
</dbReference>
<protein>
    <submittedName>
        <fullName evidence="1">Uncharacterized protein</fullName>
    </submittedName>
</protein>
<sequence>MNAAVAVSAVPWSPYLYQARAEGDKGGGSSHGQRWRLGEGSVWPQPADVDALACRLHAAAQISSESSASASDTASDGEGSPTQLELGAIASRLVFDADALCGDGPYVQVDHIGSASASGDSDSDSSIRCSQMRRASAAKSSPLATAAVAAAACVDACNEKTALQPAADRRPSPLIRPQLRSNPFKTMMRAAAAAAASGGCPTTVPAALLPSEAAAAGDQATSYKPQCVRRHKPRPAAPLSAETAPCVHCRSGSFLAFCYAADRYCIMYEVKPGDYCYKIAQDNGIPYAQFLRQNPGIDCTNLQVGQSVCLIPLSPNNHNGGGGAGGWTGGYKRQCKTHTVRSGEVCDEIADSYGIPLAELVARNDQSPEWRGCSLLRIGQQLCV</sequence>
<keyword evidence="2" id="KW-1185">Reference proteome</keyword>
<accession>A0ACC1JXH4</accession>
<organism evidence="1 2">
    <name type="scientific">Coemansia nantahalensis</name>
    <dbReference type="NCBI Taxonomy" id="2789366"/>
    <lineage>
        <taxon>Eukaryota</taxon>
        <taxon>Fungi</taxon>
        <taxon>Fungi incertae sedis</taxon>
        <taxon>Zoopagomycota</taxon>
        <taxon>Kickxellomycotina</taxon>
        <taxon>Kickxellomycetes</taxon>
        <taxon>Kickxellales</taxon>
        <taxon>Kickxellaceae</taxon>
        <taxon>Coemansia</taxon>
    </lineage>
</organism>
<evidence type="ECO:0000313" key="2">
    <source>
        <dbReference type="Proteomes" id="UP001140234"/>
    </source>
</evidence>
<proteinExistence type="predicted"/>
<gene>
    <name evidence="1" type="ORF">IWQ57_003201</name>
</gene>
<evidence type="ECO:0000313" key="1">
    <source>
        <dbReference type="EMBL" id="KAJ2769216.1"/>
    </source>
</evidence>
<dbReference type="EMBL" id="JANBUJ010000989">
    <property type="protein sequence ID" value="KAJ2769216.1"/>
    <property type="molecule type" value="Genomic_DNA"/>
</dbReference>
<comment type="caution">
    <text evidence="1">The sequence shown here is derived from an EMBL/GenBank/DDBJ whole genome shotgun (WGS) entry which is preliminary data.</text>
</comment>